<dbReference type="OrthoDB" id="2250022at2759"/>
<dbReference type="PANTHER" id="PTHR43791">
    <property type="entry name" value="PERMEASE-RELATED"/>
    <property type="match status" value="1"/>
</dbReference>
<evidence type="ECO:0000313" key="9">
    <source>
        <dbReference type="Proteomes" id="UP000799441"/>
    </source>
</evidence>
<dbReference type="InterPro" id="IPR011701">
    <property type="entry name" value="MFS"/>
</dbReference>
<evidence type="ECO:0000256" key="5">
    <source>
        <dbReference type="ARBA" id="ARBA00023136"/>
    </source>
</evidence>
<protein>
    <submittedName>
        <fullName evidence="8">Retrograde regulation protein 2</fullName>
    </submittedName>
</protein>
<keyword evidence="9" id="KW-1185">Reference proteome</keyword>
<feature type="transmembrane region" description="Helical" evidence="6">
    <location>
        <begin position="65"/>
        <end position="82"/>
    </location>
</feature>
<comment type="caution">
    <text evidence="8">The sequence shown here is derived from an EMBL/GenBank/DDBJ whole genome shotgun (WGS) entry which is preliminary data.</text>
</comment>
<keyword evidence="5 6" id="KW-0472">Membrane</keyword>
<feature type="transmembrane region" description="Helical" evidence="6">
    <location>
        <begin position="120"/>
        <end position="143"/>
    </location>
</feature>
<comment type="subcellular location">
    <subcellularLocation>
        <location evidence="1">Membrane</location>
        <topology evidence="1">Multi-pass membrane protein</topology>
    </subcellularLocation>
</comment>
<dbReference type="SUPFAM" id="SSF103473">
    <property type="entry name" value="MFS general substrate transporter"/>
    <property type="match status" value="1"/>
</dbReference>
<feature type="domain" description="Major facilitator superfamily (MFS) profile" evidence="7">
    <location>
        <begin position="28"/>
        <end position="436"/>
    </location>
</feature>
<feature type="transmembrane region" description="Helical" evidence="6">
    <location>
        <begin position="261"/>
        <end position="281"/>
    </location>
</feature>
<feature type="transmembrane region" description="Helical" evidence="6">
    <location>
        <begin position="383"/>
        <end position="404"/>
    </location>
</feature>
<feature type="transmembrane region" description="Helical" evidence="6">
    <location>
        <begin position="190"/>
        <end position="210"/>
    </location>
</feature>
<dbReference type="GO" id="GO:0022857">
    <property type="term" value="F:transmembrane transporter activity"/>
    <property type="evidence" value="ECO:0007669"/>
    <property type="project" value="InterPro"/>
</dbReference>
<name>A0A9P4PX35_9PEZI</name>
<dbReference type="PANTHER" id="PTHR43791:SF23">
    <property type="entry name" value="MAJOR FACILITATOR SUPERFAMILY (MFS) PROFILE DOMAIN-CONTAINING PROTEIN"/>
    <property type="match status" value="1"/>
</dbReference>
<dbReference type="EMBL" id="MU003871">
    <property type="protein sequence ID" value="KAF2716523.1"/>
    <property type="molecule type" value="Genomic_DNA"/>
</dbReference>
<feature type="transmembrane region" description="Helical" evidence="6">
    <location>
        <begin position="350"/>
        <end position="371"/>
    </location>
</feature>
<dbReference type="FunFam" id="1.20.1250.20:FF:000057">
    <property type="entry name" value="MFS general substrate transporter"/>
    <property type="match status" value="1"/>
</dbReference>
<evidence type="ECO:0000256" key="4">
    <source>
        <dbReference type="ARBA" id="ARBA00022989"/>
    </source>
</evidence>
<dbReference type="GO" id="GO:0016020">
    <property type="term" value="C:membrane"/>
    <property type="evidence" value="ECO:0007669"/>
    <property type="project" value="UniProtKB-SubCell"/>
</dbReference>
<dbReference type="AlphaFoldDB" id="A0A9P4PX35"/>
<evidence type="ECO:0000256" key="6">
    <source>
        <dbReference type="SAM" id="Phobius"/>
    </source>
</evidence>
<dbReference type="InterPro" id="IPR020846">
    <property type="entry name" value="MFS_dom"/>
</dbReference>
<feature type="transmembrane region" description="Helical" evidence="6">
    <location>
        <begin position="155"/>
        <end position="178"/>
    </location>
</feature>
<gene>
    <name evidence="8" type="ORF">K431DRAFT_235171</name>
</gene>
<evidence type="ECO:0000256" key="1">
    <source>
        <dbReference type="ARBA" id="ARBA00004141"/>
    </source>
</evidence>
<dbReference type="FunFam" id="1.20.1250.20:FF:000013">
    <property type="entry name" value="MFS general substrate transporter"/>
    <property type="match status" value="1"/>
</dbReference>
<proteinExistence type="predicted"/>
<keyword evidence="4 6" id="KW-1133">Transmembrane helix</keyword>
<dbReference type="Gene3D" id="1.20.1250.20">
    <property type="entry name" value="MFS general substrate transporter like domains"/>
    <property type="match status" value="2"/>
</dbReference>
<evidence type="ECO:0000259" key="7">
    <source>
        <dbReference type="PROSITE" id="PS50850"/>
    </source>
</evidence>
<feature type="transmembrane region" description="Helical" evidence="6">
    <location>
        <begin position="293"/>
        <end position="311"/>
    </location>
</feature>
<dbReference type="InterPro" id="IPR036259">
    <property type="entry name" value="MFS_trans_sf"/>
</dbReference>
<dbReference type="PROSITE" id="PS50850">
    <property type="entry name" value="MFS"/>
    <property type="match status" value="1"/>
</dbReference>
<feature type="transmembrane region" description="Helical" evidence="6">
    <location>
        <begin position="94"/>
        <end position="114"/>
    </location>
</feature>
<evidence type="ECO:0000256" key="2">
    <source>
        <dbReference type="ARBA" id="ARBA00022448"/>
    </source>
</evidence>
<keyword evidence="2" id="KW-0813">Transport</keyword>
<reference evidence="8" key="1">
    <citation type="journal article" date="2020" name="Stud. Mycol.">
        <title>101 Dothideomycetes genomes: a test case for predicting lifestyles and emergence of pathogens.</title>
        <authorList>
            <person name="Haridas S."/>
            <person name="Albert R."/>
            <person name="Binder M."/>
            <person name="Bloem J."/>
            <person name="Labutti K."/>
            <person name="Salamov A."/>
            <person name="Andreopoulos B."/>
            <person name="Baker S."/>
            <person name="Barry K."/>
            <person name="Bills G."/>
            <person name="Bluhm B."/>
            <person name="Cannon C."/>
            <person name="Castanera R."/>
            <person name="Culley D."/>
            <person name="Daum C."/>
            <person name="Ezra D."/>
            <person name="Gonzalez J."/>
            <person name="Henrissat B."/>
            <person name="Kuo A."/>
            <person name="Liang C."/>
            <person name="Lipzen A."/>
            <person name="Lutzoni F."/>
            <person name="Magnuson J."/>
            <person name="Mondo S."/>
            <person name="Nolan M."/>
            <person name="Ohm R."/>
            <person name="Pangilinan J."/>
            <person name="Park H.-J."/>
            <person name="Ramirez L."/>
            <person name="Alfaro M."/>
            <person name="Sun H."/>
            <person name="Tritt A."/>
            <person name="Yoshinaga Y."/>
            <person name="Zwiers L.-H."/>
            <person name="Turgeon B."/>
            <person name="Goodwin S."/>
            <person name="Spatafora J."/>
            <person name="Crous P."/>
            <person name="Grigoriev I."/>
        </authorList>
    </citation>
    <scope>NUCLEOTIDE SEQUENCE</scope>
    <source>
        <strain evidence="8">CBS 116435</strain>
    </source>
</reference>
<organism evidence="8 9">
    <name type="scientific">Polychaeton citri CBS 116435</name>
    <dbReference type="NCBI Taxonomy" id="1314669"/>
    <lineage>
        <taxon>Eukaryota</taxon>
        <taxon>Fungi</taxon>
        <taxon>Dikarya</taxon>
        <taxon>Ascomycota</taxon>
        <taxon>Pezizomycotina</taxon>
        <taxon>Dothideomycetes</taxon>
        <taxon>Dothideomycetidae</taxon>
        <taxon>Capnodiales</taxon>
        <taxon>Capnodiaceae</taxon>
        <taxon>Polychaeton</taxon>
    </lineage>
</organism>
<dbReference type="Proteomes" id="UP000799441">
    <property type="component" value="Unassembled WGS sequence"/>
</dbReference>
<evidence type="ECO:0000256" key="3">
    <source>
        <dbReference type="ARBA" id="ARBA00022692"/>
    </source>
</evidence>
<sequence>MPSSLDGLSDSELNKLGRKATFKMDIVIMPCMVIMYILNYLDRQNIASAKLAGIEEDLNMNDTQYQTAVSILFVGYILMQIPSNMVLGKIKYPGVYISLAMATWGAVGSCMAAVNSFSGIIVTRFFIGLVEAVFFPGALYFLSMFYSRQQYALRAAILFSGSQLGNAFGGLFAIAIMTLDGAHGLAGWRWLFLIEGVMTVGLGIVFAFILPNSPASFKAFTQQERDLVRWRYEQDQGQKHDASEVSSTQGLLMALRDPKTWMLLALLYAVYISAAVTNFFPSVVGTLGYSRNITYALTAPPYILSCIIMMINGWHSDKKQERYLHVAIPLVVGVIANVIAVATLNTAARYVAMMLMPGSLYSATTVILSWITGTLAQPAPKRAAAIAIINASCNTPNIWTPFIYTGAPRYLVAFLVNMAAAAVAVLVATYFRFYLRRQNIKLDNGVDTGRSGPTPAQRIGGFRYLL</sequence>
<feature type="transmembrane region" description="Helical" evidence="6">
    <location>
        <begin position="410"/>
        <end position="431"/>
    </location>
</feature>
<feature type="transmembrane region" description="Helical" evidence="6">
    <location>
        <begin position="323"/>
        <end position="344"/>
    </location>
</feature>
<dbReference type="Pfam" id="PF07690">
    <property type="entry name" value="MFS_1"/>
    <property type="match status" value="1"/>
</dbReference>
<accession>A0A9P4PX35</accession>
<evidence type="ECO:0000313" key="8">
    <source>
        <dbReference type="EMBL" id="KAF2716523.1"/>
    </source>
</evidence>
<keyword evidence="3 6" id="KW-0812">Transmembrane</keyword>